<organism evidence="21">
    <name type="scientific">Sporisorium scitamineum</name>
    <dbReference type="NCBI Taxonomy" id="49012"/>
    <lineage>
        <taxon>Eukaryota</taxon>
        <taxon>Fungi</taxon>
        <taxon>Dikarya</taxon>
        <taxon>Basidiomycota</taxon>
        <taxon>Ustilaginomycotina</taxon>
        <taxon>Ustilaginomycetes</taxon>
        <taxon>Ustilaginales</taxon>
        <taxon>Ustilaginaceae</taxon>
        <taxon>Sporisorium</taxon>
    </lineage>
</organism>
<comment type="catalytic activity">
    <reaction evidence="13">
        <text>L-alanyl-L-lysine(out) = L-alanyl-L-lysine(in)</text>
        <dbReference type="Rhea" id="RHEA:79415"/>
        <dbReference type="ChEBI" id="CHEBI:192470"/>
    </reaction>
</comment>
<dbReference type="AlphaFoldDB" id="A0A127Z360"/>
<comment type="catalytic activity">
    <reaction evidence="10">
        <text>L-lysyl-L-lysine(out) = L-lysyl-L-lysine(in)</text>
        <dbReference type="Rhea" id="RHEA:79403"/>
        <dbReference type="ChEBI" id="CHEBI:229956"/>
    </reaction>
</comment>
<dbReference type="SUPFAM" id="SSF103473">
    <property type="entry name" value="MFS general substrate transporter"/>
    <property type="match status" value="1"/>
</dbReference>
<evidence type="ECO:0000256" key="1">
    <source>
        <dbReference type="ARBA" id="ARBA00004141"/>
    </source>
</evidence>
<feature type="region of interest" description="Disordered" evidence="19">
    <location>
        <begin position="1"/>
        <end position="35"/>
    </location>
</feature>
<evidence type="ECO:0000256" key="16">
    <source>
        <dbReference type="ARBA" id="ARBA00045018"/>
    </source>
</evidence>
<dbReference type="PANTHER" id="PTHR23512:SF12">
    <property type="entry name" value="TRANSPORTER, PUTATIVE (AFU_ORTHOLOGUE AFUA_4G00260)-RELATED"/>
    <property type="match status" value="1"/>
</dbReference>
<comment type="catalytic activity">
    <reaction evidence="6">
        <text>L-lysyl-L-alpha-amino acid(out) = L-lysyl-L-alpha-amino acid(in)</text>
        <dbReference type="Rhea" id="RHEA:79387"/>
        <dbReference type="ChEBI" id="CHEBI:229965"/>
    </reaction>
</comment>
<comment type="catalytic activity">
    <reaction evidence="7">
        <text>L-alpha-aminoacyl-L-lysine(out) = L-alpha-aminoacyl-L-lysine(in)</text>
        <dbReference type="Rhea" id="RHEA:79383"/>
        <dbReference type="ChEBI" id="CHEBI:229966"/>
    </reaction>
</comment>
<dbReference type="InterPro" id="IPR052187">
    <property type="entry name" value="MFSD1"/>
</dbReference>
<comment type="catalytic activity">
    <reaction evidence="8">
        <text>L-aspartyl-L-lysine(out) = L-aspartyl-L-lysine(in)</text>
        <dbReference type="Rhea" id="RHEA:79411"/>
        <dbReference type="ChEBI" id="CHEBI:229953"/>
    </reaction>
</comment>
<feature type="transmembrane region" description="Helical" evidence="20">
    <location>
        <begin position="145"/>
        <end position="165"/>
    </location>
</feature>
<feature type="transmembrane region" description="Helical" evidence="20">
    <location>
        <begin position="273"/>
        <end position="295"/>
    </location>
</feature>
<evidence type="ECO:0000256" key="19">
    <source>
        <dbReference type="SAM" id="MobiDB-lite"/>
    </source>
</evidence>
<evidence type="ECO:0000256" key="18">
    <source>
        <dbReference type="ARBA" id="ARBA00046376"/>
    </source>
</evidence>
<feature type="transmembrane region" description="Helical" evidence="20">
    <location>
        <begin position="230"/>
        <end position="253"/>
    </location>
</feature>
<evidence type="ECO:0000256" key="9">
    <source>
        <dbReference type="ARBA" id="ARBA00044899"/>
    </source>
</evidence>
<dbReference type="InterPro" id="IPR011701">
    <property type="entry name" value="MFS"/>
</dbReference>
<proteinExistence type="predicted"/>
<comment type="subcellular location">
    <subcellularLocation>
        <location evidence="1">Membrane</location>
        <topology evidence="1">Multi-pass membrane protein</topology>
    </subcellularLocation>
</comment>
<protein>
    <recommendedName>
        <fullName evidence="15">Lysosomal dipeptide transporter MFSD1</fullName>
    </recommendedName>
    <alternativeName>
        <fullName evidence="16">Major facilitator superfamily domain-containing protein 1</fullName>
    </alternativeName>
</protein>
<dbReference type="Pfam" id="PF07690">
    <property type="entry name" value="MFS_1"/>
    <property type="match status" value="1"/>
</dbReference>
<comment type="catalytic activity">
    <reaction evidence="5">
        <text>L-alpha-aminoacyl-L-histidine(out) = L-alpha-aminoacyl-L-histidine(in)</text>
        <dbReference type="Rhea" id="RHEA:79375"/>
        <dbReference type="ChEBI" id="CHEBI:229967"/>
    </reaction>
</comment>
<gene>
    <name evidence="21" type="ORF">SPSC_03935</name>
</gene>
<evidence type="ECO:0000256" key="13">
    <source>
        <dbReference type="ARBA" id="ARBA00044919"/>
    </source>
</evidence>
<dbReference type="InterPro" id="IPR036259">
    <property type="entry name" value="MFS_trans_sf"/>
</dbReference>
<evidence type="ECO:0000256" key="7">
    <source>
        <dbReference type="ARBA" id="ARBA00044893"/>
    </source>
</evidence>
<evidence type="ECO:0000256" key="12">
    <source>
        <dbReference type="ARBA" id="ARBA00044912"/>
    </source>
</evidence>
<dbReference type="GO" id="GO:0022857">
    <property type="term" value="F:transmembrane transporter activity"/>
    <property type="evidence" value="ECO:0007669"/>
    <property type="project" value="InterPro"/>
</dbReference>
<feature type="transmembrane region" description="Helical" evidence="20">
    <location>
        <begin position="355"/>
        <end position="373"/>
    </location>
</feature>
<feature type="transmembrane region" description="Helical" evidence="20">
    <location>
        <begin position="530"/>
        <end position="551"/>
    </location>
</feature>
<comment type="catalytic activity">
    <reaction evidence="9">
        <text>L-arginyl-L-alpha-amino acid(out) = L-arginyl-L-alpha-amino acid(in)</text>
        <dbReference type="Rhea" id="RHEA:79371"/>
        <dbReference type="ChEBI" id="CHEBI:84315"/>
    </reaction>
</comment>
<evidence type="ECO:0000256" key="14">
    <source>
        <dbReference type="ARBA" id="ARBA00044924"/>
    </source>
</evidence>
<dbReference type="Gene3D" id="1.20.1250.20">
    <property type="entry name" value="MFS general substrate transporter like domains"/>
    <property type="match status" value="2"/>
</dbReference>
<feature type="transmembrane region" description="Helical" evidence="20">
    <location>
        <begin position="435"/>
        <end position="454"/>
    </location>
</feature>
<evidence type="ECO:0000256" key="2">
    <source>
        <dbReference type="ARBA" id="ARBA00044876"/>
    </source>
</evidence>
<dbReference type="EMBL" id="LK056675">
    <property type="protein sequence ID" value="CDR88274.1"/>
    <property type="molecule type" value="Genomic_DNA"/>
</dbReference>
<evidence type="ECO:0000256" key="20">
    <source>
        <dbReference type="SAM" id="Phobius"/>
    </source>
</evidence>
<dbReference type="PANTHER" id="PTHR23512">
    <property type="entry name" value="MAJOR FACILITATOR SUPERFAMILY DOMAIN-CONTAINING PROTEIN 1"/>
    <property type="match status" value="1"/>
</dbReference>
<evidence type="ECO:0000256" key="3">
    <source>
        <dbReference type="ARBA" id="ARBA00044878"/>
    </source>
</evidence>
<feature type="region of interest" description="Disordered" evidence="19">
    <location>
        <begin position="326"/>
        <end position="345"/>
    </location>
</feature>
<evidence type="ECO:0000256" key="5">
    <source>
        <dbReference type="ARBA" id="ARBA00044884"/>
    </source>
</evidence>
<evidence type="ECO:0000256" key="8">
    <source>
        <dbReference type="ARBA" id="ARBA00044898"/>
    </source>
</evidence>
<feature type="transmembrane region" description="Helical" evidence="20">
    <location>
        <begin position="460"/>
        <end position="485"/>
    </location>
</feature>
<evidence type="ECO:0000256" key="6">
    <source>
        <dbReference type="ARBA" id="ARBA00044891"/>
    </source>
</evidence>
<dbReference type="GO" id="GO:0016020">
    <property type="term" value="C:membrane"/>
    <property type="evidence" value="ECO:0007669"/>
    <property type="project" value="UniProtKB-SubCell"/>
</dbReference>
<comment type="function">
    <text evidence="17">Lysosomal dipeptide uniporter that selectively exports lysine, arginine or histidine-containing dipeptides with a net positive charge from the lysosome lumen into the cytosol. Could play a role in a specific type of protein O-glycosylation indirectly regulating macrophages migration and tissue invasion. Also essential for liver homeostasis.</text>
</comment>
<accession>A0A127Z360</accession>
<comment type="catalytic activity">
    <reaction evidence="12">
        <text>L-histidyl-L-alpha-amino acid(out) = L-histidyl-L-alpha-amino acid(in)</text>
        <dbReference type="Rhea" id="RHEA:79379"/>
        <dbReference type="ChEBI" id="CHEBI:229964"/>
    </reaction>
</comment>
<evidence type="ECO:0000256" key="10">
    <source>
        <dbReference type="ARBA" id="ARBA00044900"/>
    </source>
</evidence>
<feature type="transmembrane region" description="Helical" evidence="20">
    <location>
        <begin position="590"/>
        <end position="612"/>
    </location>
</feature>
<feature type="compositionally biased region" description="Polar residues" evidence="19">
    <location>
        <begin position="1"/>
        <end position="14"/>
    </location>
</feature>
<evidence type="ECO:0000256" key="4">
    <source>
        <dbReference type="ARBA" id="ARBA00044881"/>
    </source>
</evidence>
<evidence type="ECO:0000256" key="11">
    <source>
        <dbReference type="ARBA" id="ARBA00044903"/>
    </source>
</evidence>
<comment type="subunit">
    <text evidence="18">Homodimer. Interacts with lysosomal protein GLMP (via lumenal domain); the interaction starts while both proteins are still in the endoplasmic reticulum and is required for stabilization of MFSD1 in lysosomes but has no direct effect on its targeting to lysosomes or transporter activity.</text>
</comment>
<evidence type="ECO:0000256" key="17">
    <source>
        <dbReference type="ARBA" id="ARBA00045709"/>
    </source>
</evidence>
<comment type="catalytic activity">
    <reaction evidence="14">
        <text>L-lysyl-glycine(out) = L-lysyl-glycine(in)</text>
        <dbReference type="Rhea" id="RHEA:79407"/>
        <dbReference type="ChEBI" id="CHEBI:191202"/>
    </reaction>
</comment>
<keyword evidence="20" id="KW-1133">Transmembrane helix</keyword>
<keyword evidence="20" id="KW-0812">Transmembrane</keyword>
<evidence type="ECO:0000256" key="15">
    <source>
        <dbReference type="ARBA" id="ARBA00044985"/>
    </source>
</evidence>
<comment type="catalytic activity">
    <reaction evidence="11">
        <text>L-arginyl-glycine(out) = L-arginyl-glycine(in)</text>
        <dbReference type="Rhea" id="RHEA:79391"/>
        <dbReference type="ChEBI" id="CHEBI:229955"/>
    </reaction>
</comment>
<keyword evidence="20" id="KW-0472">Membrane</keyword>
<comment type="catalytic activity">
    <reaction evidence="4">
        <text>L-alpha-aminoacyl-L-arginine(out) = L-alpha-aminoacyl-L-arginine(in)</text>
        <dbReference type="Rhea" id="RHEA:79367"/>
        <dbReference type="ChEBI" id="CHEBI:229968"/>
    </reaction>
</comment>
<dbReference type="OrthoDB" id="424834at2759"/>
<sequence>MSQPEQRNPVQEATASAAEQDMDDAVETKSSHSSSIAGDDAKLKILAAPSAAVPHFTNPETEDVWIADAQAGAVGATYKHRLPALLMVLFLTLGSNFAQSSLGPLKSTIKKEIKSVTNARYGAISSADQLINGVLPLFSGIMIDYYGPGITSLLSSTAVLIGVLVRAVGGQRRSFATILAGQIIFGFGSTTIETSQSKLYTHWCRDSTSLSSKGEKEAEDEVATKSRWGWGAFSSAGWLGFVYGLDIAMGRVFNIMGSMSSIPVAESTGKWYWWFWLSVILCAITLGLNFGYVVYERALPKKMRVVTGRQLAAQVAATTLQGSRVSSSEGLASRPGEKAGGTSGRKVLRPFSQRLWQLLTMSVGAVPAAFWLVTMTQVLQSGTVSAYTSNLAEVVQITRGKSKLRAGYASSVGQIPPIVLTPLLGLMFDLFGRRMYYVSGCAALWVVVFSLLAFSSVNVYLPVVLGSVALSFNALPFIASIPLLVPNQAAIGTAFGIWQCFNSAGSVTMDVAFGAIQDLTPRGKKQFNNAFPLLIALKSIDVIYGLLYHVLDRKYFGGVLKLNERQLLEKTQTESESERNQALRKPIKKWTVAGCSLLVAFVTTGYVLYIVYSIGA</sequence>
<comment type="catalytic activity">
    <reaction evidence="3">
        <text>L-histidyl-glycine(out) = L-histidyl-glycine(in)</text>
        <dbReference type="Rhea" id="RHEA:79395"/>
        <dbReference type="ChEBI" id="CHEBI:229957"/>
    </reaction>
</comment>
<reference evidence="21" key="1">
    <citation type="submission" date="2014-06" db="EMBL/GenBank/DDBJ databases">
        <authorList>
            <person name="Ju J."/>
            <person name="Zhang J."/>
        </authorList>
    </citation>
    <scope>NUCLEOTIDE SEQUENCE</scope>
    <source>
        <strain evidence="21">SscI8</strain>
    </source>
</reference>
<name>A0A127Z360_9BASI</name>
<evidence type="ECO:0000313" key="21">
    <source>
        <dbReference type="EMBL" id="CDR88274.1"/>
    </source>
</evidence>
<comment type="catalytic activity">
    <reaction evidence="2">
        <text>L-lysyl-L-alanine(out) = L-lysyl-L-alanine(in)</text>
        <dbReference type="Rhea" id="RHEA:79399"/>
        <dbReference type="ChEBI" id="CHEBI:229954"/>
    </reaction>
</comment>